<dbReference type="PANTHER" id="PTHR18964:SF149">
    <property type="entry name" value="BIFUNCTIONAL UDP-N-ACETYLGLUCOSAMINE 2-EPIMERASE_N-ACETYLMANNOSAMINE KINASE"/>
    <property type="match status" value="1"/>
</dbReference>
<dbReference type="SUPFAM" id="SSF46785">
    <property type="entry name" value="Winged helix' DNA-binding domain"/>
    <property type="match status" value="1"/>
</dbReference>
<evidence type="ECO:0000313" key="2">
    <source>
        <dbReference type="EMBL" id="MCT4332860.1"/>
    </source>
</evidence>
<evidence type="ECO:0000313" key="3">
    <source>
        <dbReference type="Proteomes" id="UP001320702"/>
    </source>
</evidence>
<dbReference type="InterPro" id="IPR036390">
    <property type="entry name" value="WH_DNA-bd_sf"/>
</dbReference>
<dbReference type="PANTHER" id="PTHR18964">
    <property type="entry name" value="ROK (REPRESSOR, ORF, KINASE) FAMILY"/>
    <property type="match status" value="1"/>
</dbReference>
<dbReference type="Gene3D" id="3.30.420.40">
    <property type="match status" value="2"/>
</dbReference>
<accession>A0ABT2K8K0</accession>
<comment type="caution">
    <text evidence="2">The sequence shown here is derived from an EMBL/GenBank/DDBJ whole genome shotgun (WGS) entry which is preliminary data.</text>
</comment>
<comment type="similarity">
    <text evidence="1">Belongs to the ROK (NagC/XylR) family.</text>
</comment>
<dbReference type="RefSeq" id="WP_260276728.1">
    <property type="nucleotide sequence ID" value="NZ_JANAVZ010000004.1"/>
</dbReference>
<gene>
    <name evidence="2" type="ORF">MU516_08260</name>
</gene>
<dbReference type="Proteomes" id="UP001320702">
    <property type="component" value="Unassembled WGS sequence"/>
</dbReference>
<dbReference type="InterPro" id="IPR000600">
    <property type="entry name" value="ROK"/>
</dbReference>
<evidence type="ECO:0000256" key="1">
    <source>
        <dbReference type="ARBA" id="ARBA00006479"/>
    </source>
</evidence>
<name>A0ABT2K8K0_9RHOB</name>
<sequence>MLNTRITGGVFSRNERLILSLIRKRGPMPRAALAQATGLSAQAITNLSRKLIENGFLAEEDVVRGKVGQPSTPLSLAPDGALFIGLKLGRRLAELALVDFAGQVKLHRQEIYPFPEPDRVLAFARHGIATFQSNLTQAARDRIAGLGIATPFRLWDWGVEMAAWQDHDLRAELAAELPFPVFLENDATTACGAELVFGQRPLPADFLHIYIAHFPGGGLVLDGKLRFGPQRNAAALGSILVPDGGQLLDRASVASLETRLGRSLHPDDSAWDVPERVEAEWAAQAGRALAFVSLAAASIVDLPLVVIDGAVPHATRTRLVEATRTALIDMPREGIDPPEVIEGSLGRNARVLGAAALPLSHFFQPDGQLG</sequence>
<protein>
    <submittedName>
        <fullName evidence="2">ROK family transcriptional regulator</fullName>
    </submittedName>
</protein>
<dbReference type="Pfam" id="PF00480">
    <property type="entry name" value="ROK"/>
    <property type="match status" value="1"/>
</dbReference>
<dbReference type="EMBL" id="JANAVZ010000004">
    <property type="protein sequence ID" value="MCT4332860.1"/>
    <property type="molecule type" value="Genomic_DNA"/>
</dbReference>
<dbReference type="InterPro" id="IPR043129">
    <property type="entry name" value="ATPase_NBD"/>
</dbReference>
<proteinExistence type="inferred from homology"/>
<reference evidence="2 3" key="1">
    <citation type="submission" date="2022-04" db="EMBL/GenBank/DDBJ databases">
        <title>Paracoccus sp. YLB-12 draft genome sequence.</title>
        <authorList>
            <person name="Yu L."/>
        </authorList>
    </citation>
    <scope>NUCLEOTIDE SEQUENCE [LARGE SCALE GENOMIC DNA]</scope>
    <source>
        <strain evidence="2 3">YLB-12</strain>
    </source>
</reference>
<keyword evidence="3" id="KW-1185">Reference proteome</keyword>
<dbReference type="Pfam" id="PF13412">
    <property type="entry name" value="HTH_24"/>
    <property type="match status" value="1"/>
</dbReference>
<organism evidence="2 3">
    <name type="scientific">Paracoccus maritimus</name>
    <dbReference type="NCBI Taxonomy" id="2933292"/>
    <lineage>
        <taxon>Bacteria</taxon>
        <taxon>Pseudomonadati</taxon>
        <taxon>Pseudomonadota</taxon>
        <taxon>Alphaproteobacteria</taxon>
        <taxon>Rhodobacterales</taxon>
        <taxon>Paracoccaceae</taxon>
        <taxon>Paracoccus</taxon>
    </lineage>
</organism>
<dbReference type="InterPro" id="IPR036388">
    <property type="entry name" value="WH-like_DNA-bd_sf"/>
</dbReference>
<dbReference type="SUPFAM" id="SSF53067">
    <property type="entry name" value="Actin-like ATPase domain"/>
    <property type="match status" value="1"/>
</dbReference>
<dbReference type="Gene3D" id="1.10.10.10">
    <property type="entry name" value="Winged helix-like DNA-binding domain superfamily/Winged helix DNA-binding domain"/>
    <property type="match status" value="1"/>
</dbReference>